<reference evidence="2" key="1">
    <citation type="submission" date="2020-08" db="EMBL/GenBank/DDBJ databases">
        <title>Genome public.</title>
        <authorList>
            <person name="Liu C."/>
            <person name="Sun Q."/>
        </authorList>
    </citation>
    <scope>NUCLEOTIDE SEQUENCE</scope>
    <source>
        <strain evidence="2">NSJ-15</strain>
    </source>
</reference>
<dbReference type="PANTHER" id="PTHR35271">
    <property type="entry name" value="ABC TRANSPORTER, SUBSTRATE-BINDING LIPOPROTEIN-RELATED"/>
    <property type="match status" value="1"/>
</dbReference>
<keyword evidence="1" id="KW-0732">Signal</keyword>
<dbReference type="PROSITE" id="PS51257">
    <property type="entry name" value="PROKAR_LIPOPROTEIN"/>
    <property type="match status" value="1"/>
</dbReference>
<sequence>MKTQNLFKKTLAFLLTGAMAVGMTACGGEDSGKDDGKLTVGIVQMADNGAFTDMREGFLDRLTELGYTDDKLEINYKNAQGDATNLNSICQEMVDSDVDLVAAIATPAAQAMVNMGSDIPVIFISVSNPVGAGIITDMEKPDKNATGTSNAIPVDEMFKLSDQLTPGKTTYGLIYCTSEVNSVTTVEEAKKYMDENGLKYEEAVVTNSSEVQQAAQSLVGKVDAIFVPNDSVVQTAMPQLAEVAREAQLPVYGSSAVMVASGAFATVSISDREIGAMSADMADQYLKGTAITDIPAVVADQFTTVINSDTAEAIGATLPDDITATAQVLTDEDAQ</sequence>
<organism evidence="2 3">
    <name type="scientific">Massiliimalia timonensis</name>
    <dbReference type="NCBI Taxonomy" id="1987501"/>
    <lineage>
        <taxon>Bacteria</taxon>
        <taxon>Bacillati</taxon>
        <taxon>Bacillota</taxon>
        <taxon>Clostridia</taxon>
        <taxon>Eubacteriales</taxon>
        <taxon>Oscillospiraceae</taxon>
        <taxon>Massiliimalia</taxon>
    </lineage>
</organism>
<gene>
    <name evidence="2" type="ORF">H8702_12700</name>
</gene>
<proteinExistence type="predicted"/>
<accession>A0A8J6TY13</accession>
<dbReference type="CDD" id="cd06325">
    <property type="entry name" value="PBP1_ABC_unchar_transporter"/>
    <property type="match status" value="1"/>
</dbReference>
<protein>
    <submittedName>
        <fullName evidence="2">ABC transporter substrate-binding protein</fullName>
    </submittedName>
</protein>
<feature type="chain" id="PRO_5035209536" evidence="1">
    <location>
        <begin position="21"/>
        <end position="335"/>
    </location>
</feature>
<dbReference type="Pfam" id="PF04392">
    <property type="entry name" value="ABC_sub_bind"/>
    <property type="match status" value="1"/>
</dbReference>
<dbReference type="EMBL" id="JACRTL010000009">
    <property type="protein sequence ID" value="MBC8611950.1"/>
    <property type="molecule type" value="Genomic_DNA"/>
</dbReference>
<dbReference type="Proteomes" id="UP000632659">
    <property type="component" value="Unassembled WGS sequence"/>
</dbReference>
<dbReference type="PANTHER" id="PTHR35271:SF1">
    <property type="entry name" value="ABC TRANSPORTER, SUBSTRATE-BINDING LIPOPROTEIN"/>
    <property type="match status" value="1"/>
</dbReference>
<comment type="caution">
    <text evidence="2">The sequence shown here is derived from an EMBL/GenBank/DDBJ whole genome shotgun (WGS) entry which is preliminary data.</text>
</comment>
<evidence type="ECO:0000256" key="1">
    <source>
        <dbReference type="SAM" id="SignalP"/>
    </source>
</evidence>
<dbReference type="InterPro" id="IPR028082">
    <property type="entry name" value="Peripla_BP_I"/>
</dbReference>
<dbReference type="Gene3D" id="3.40.50.2300">
    <property type="match status" value="2"/>
</dbReference>
<name>A0A8J6TY13_9FIRM</name>
<dbReference type="SUPFAM" id="SSF53822">
    <property type="entry name" value="Periplasmic binding protein-like I"/>
    <property type="match status" value="1"/>
</dbReference>
<dbReference type="AlphaFoldDB" id="A0A8J6TY13"/>
<keyword evidence="3" id="KW-1185">Reference proteome</keyword>
<feature type="signal peptide" evidence="1">
    <location>
        <begin position="1"/>
        <end position="20"/>
    </location>
</feature>
<dbReference type="InterPro" id="IPR007487">
    <property type="entry name" value="ABC_transpt-TYRBP-like"/>
</dbReference>
<evidence type="ECO:0000313" key="2">
    <source>
        <dbReference type="EMBL" id="MBC8611950.1"/>
    </source>
</evidence>
<evidence type="ECO:0000313" key="3">
    <source>
        <dbReference type="Proteomes" id="UP000632659"/>
    </source>
</evidence>